<dbReference type="InterPro" id="IPR020556">
    <property type="entry name" value="Amidase_CS"/>
</dbReference>
<dbReference type="SUPFAM" id="SSF75304">
    <property type="entry name" value="Amidase signature (AS) enzymes"/>
    <property type="match status" value="1"/>
</dbReference>
<name>A0A1G9GK27_9EURY</name>
<dbReference type="GO" id="GO:0003824">
    <property type="term" value="F:catalytic activity"/>
    <property type="evidence" value="ECO:0007669"/>
    <property type="project" value="InterPro"/>
</dbReference>
<evidence type="ECO:0000256" key="1">
    <source>
        <dbReference type="SAM" id="MobiDB-lite"/>
    </source>
</evidence>
<feature type="compositionally biased region" description="Basic and acidic residues" evidence="1">
    <location>
        <begin position="110"/>
        <end position="125"/>
    </location>
</feature>
<accession>A0A1G9GK27</accession>
<reference evidence="4" key="1">
    <citation type="submission" date="2016-10" db="EMBL/GenBank/DDBJ databases">
        <authorList>
            <person name="Varghese N."/>
            <person name="Submissions S."/>
        </authorList>
    </citation>
    <scope>NUCLEOTIDE SEQUENCE [LARGE SCALE GENOMIC DNA]</scope>
    <source>
        <strain evidence="4">B4,CECT 8067,JCM 17497</strain>
    </source>
</reference>
<dbReference type="NCBIfam" id="NF005565">
    <property type="entry name" value="PRK07235.1"/>
    <property type="match status" value="1"/>
</dbReference>
<dbReference type="Proteomes" id="UP000198882">
    <property type="component" value="Unassembled WGS sequence"/>
</dbReference>
<organism evidence="3 4">
    <name type="scientific">Natronorubrum texcoconense</name>
    <dbReference type="NCBI Taxonomy" id="1095776"/>
    <lineage>
        <taxon>Archaea</taxon>
        <taxon>Methanobacteriati</taxon>
        <taxon>Methanobacteriota</taxon>
        <taxon>Stenosarchaea group</taxon>
        <taxon>Halobacteria</taxon>
        <taxon>Halobacteriales</taxon>
        <taxon>Natrialbaceae</taxon>
        <taxon>Natronorubrum</taxon>
    </lineage>
</organism>
<sequence>MTRPTVQPENRYSKPYETGGYHPGFDPAALIDFHERSTVSERRITPFSTRGVGHSMPIRPPTEDDLRALGDSLFLDLTDEELEFFAEMAEQRAEAYETVRSYDPVSRLGGSERRERSAGVRVPDEDNPHNAWVSRCYVAGDDGGELDGMEIAVKDNVCVAGVELTCGSQVVEGYVPDVDATIVTRLLEAGADITGKANMDDFAMTTTGHSAFGTITNPHDDDHLAGGSSGGSAVVVATGEADAAIGSDQGGSVRIPAALCGVVGHKPTYGLVPYTGCIGLAHAIDHPGPMASDVETAARMLSVIAGSNERDLRAASPVPVEPYHEKLDGDATDLSIGLLREGFDHPDADEGVLERVHGALETLEERGASLEDVSEPMHRDAEDIHTVCTAEGLLDAMIGEGLGHGWKGWYNTSWIEFFGSARRVQADDFPAPLKLSLLVGAYANETYHSRYYADGMNLVVELTERYDALLEDRDLLAMPTTLRTAPEHEPELDQYDRLRAEKVPANTTAFNRTGHPAISVPVGEVDGLPVGLMFVGSRFDDATVLDAAATLESALAGEESGS</sequence>
<protein>
    <submittedName>
        <fullName evidence="3">Amidase</fullName>
    </submittedName>
</protein>
<dbReference type="PANTHER" id="PTHR11895:SF170">
    <property type="entry name" value="AMIDASE"/>
    <property type="match status" value="1"/>
</dbReference>
<dbReference type="InterPro" id="IPR000120">
    <property type="entry name" value="Amidase"/>
</dbReference>
<keyword evidence="4" id="KW-1185">Reference proteome</keyword>
<feature type="region of interest" description="Disordered" evidence="1">
    <location>
        <begin position="105"/>
        <end position="125"/>
    </location>
</feature>
<dbReference type="Gene3D" id="3.90.1300.10">
    <property type="entry name" value="Amidase signature (AS) domain"/>
    <property type="match status" value="1"/>
</dbReference>
<feature type="region of interest" description="Disordered" evidence="1">
    <location>
        <begin position="1"/>
        <end position="23"/>
    </location>
</feature>
<proteinExistence type="predicted"/>
<dbReference type="PROSITE" id="PS00571">
    <property type="entry name" value="AMIDASES"/>
    <property type="match status" value="1"/>
</dbReference>
<evidence type="ECO:0000313" key="4">
    <source>
        <dbReference type="Proteomes" id="UP000198882"/>
    </source>
</evidence>
<evidence type="ECO:0000313" key="3">
    <source>
        <dbReference type="EMBL" id="SDL01034.1"/>
    </source>
</evidence>
<dbReference type="AlphaFoldDB" id="A0A1G9GK27"/>
<dbReference type="Pfam" id="PF01425">
    <property type="entry name" value="Amidase"/>
    <property type="match status" value="1"/>
</dbReference>
<dbReference type="PANTHER" id="PTHR11895">
    <property type="entry name" value="TRANSAMIDASE"/>
    <property type="match status" value="1"/>
</dbReference>
<evidence type="ECO:0000259" key="2">
    <source>
        <dbReference type="Pfam" id="PF01425"/>
    </source>
</evidence>
<feature type="compositionally biased region" description="Polar residues" evidence="1">
    <location>
        <begin position="1"/>
        <end position="10"/>
    </location>
</feature>
<gene>
    <name evidence="3" type="ORF">SAMN04515672_4539</name>
</gene>
<dbReference type="InterPro" id="IPR023631">
    <property type="entry name" value="Amidase_dom"/>
</dbReference>
<dbReference type="STRING" id="1095776.SAMN04515672_4539"/>
<dbReference type="EMBL" id="FNFE01000009">
    <property type="protein sequence ID" value="SDL01034.1"/>
    <property type="molecule type" value="Genomic_DNA"/>
</dbReference>
<feature type="domain" description="Amidase" evidence="2">
    <location>
        <begin position="138"/>
        <end position="545"/>
    </location>
</feature>
<dbReference type="InterPro" id="IPR036928">
    <property type="entry name" value="AS_sf"/>
</dbReference>